<reference evidence="1 2" key="1">
    <citation type="submission" date="2024-09" db="EMBL/GenBank/DDBJ databases">
        <authorList>
            <person name="Zhang Z.-H."/>
        </authorList>
    </citation>
    <scope>NUCLEOTIDE SEQUENCE [LARGE SCALE GENOMIC DNA]</scope>
    <source>
        <strain evidence="1 2">HHTR114</strain>
    </source>
</reference>
<accession>A0ABW1KUR5</accession>
<dbReference type="Gene3D" id="2.40.50.120">
    <property type="match status" value="1"/>
</dbReference>
<evidence type="ECO:0000313" key="1">
    <source>
        <dbReference type="EMBL" id="MFC6035810.1"/>
    </source>
</evidence>
<keyword evidence="2" id="KW-1185">Reference proteome</keyword>
<protein>
    <submittedName>
        <fullName evidence="1">Uncharacterized protein</fullName>
    </submittedName>
</protein>
<sequence length="128" mass="13966">MIGFALLLTMMVQGSDAYNAPPVIKKFSDCTCPANISPEVTLSGYVIDAKVILGADKRSVEDRMATIFDVNSSSDSSVSGRTAVWHNISEDACGVSFDYGKKYKVYARRDDKGELETDSCLMDGRSVY</sequence>
<organism evidence="1 2">
    <name type="scientific">Hyphococcus aureus</name>
    <dbReference type="NCBI Taxonomy" id="2666033"/>
    <lineage>
        <taxon>Bacteria</taxon>
        <taxon>Pseudomonadati</taxon>
        <taxon>Pseudomonadota</taxon>
        <taxon>Alphaproteobacteria</taxon>
        <taxon>Parvularculales</taxon>
        <taxon>Parvularculaceae</taxon>
        <taxon>Hyphococcus</taxon>
    </lineage>
</organism>
<dbReference type="EMBL" id="JBHPON010000001">
    <property type="protein sequence ID" value="MFC6035810.1"/>
    <property type="molecule type" value="Genomic_DNA"/>
</dbReference>
<gene>
    <name evidence="1" type="ORF">ACFMB1_09665</name>
</gene>
<evidence type="ECO:0000313" key="2">
    <source>
        <dbReference type="Proteomes" id="UP001596116"/>
    </source>
</evidence>
<comment type="caution">
    <text evidence="1">The sequence shown here is derived from an EMBL/GenBank/DDBJ whole genome shotgun (WGS) entry which is preliminary data.</text>
</comment>
<dbReference type="RefSeq" id="WP_379878590.1">
    <property type="nucleotide sequence ID" value="NZ_JBHPON010000001.1"/>
</dbReference>
<dbReference type="Proteomes" id="UP001596116">
    <property type="component" value="Unassembled WGS sequence"/>
</dbReference>
<dbReference type="InterPro" id="IPR008993">
    <property type="entry name" value="TIMP-like_OB-fold"/>
</dbReference>
<dbReference type="SUPFAM" id="SSF50242">
    <property type="entry name" value="TIMP-like"/>
    <property type="match status" value="1"/>
</dbReference>
<proteinExistence type="predicted"/>
<name>A0ABW1KUR5_9PROT</name>